<dbReference type="Pfam" id="PF01381">
    <property type="entry name" value="HTH_3"/>
    <property type="match status" value="1"/>
</dbReference>
<evidence type="ECO:0000313" key="3">
    <source>
        <dbReference type="EMBL" id="OEG16350.1"/>
    </source>
</evidence>
<dbReference type="OrthoDB" id="1150409at2"/>
<dbReference type="SUPFAM" id="SSF47413">
    <property type="entry name" value="lambda repressor-like DNA-binding domains"/>
    <property type="match status" value="1"/>
</dbReference>
<dbReference type="SMART" id="SM00530">
    <property type="entry name" value="HTH_XRE"/>
    <property type="match status" value="1"/>
</dbReference>
<dbReference type="PANTHER" id="PTHR46797:SF1">
    <property type="entry name" value="METHYLPHOSPHONATE SYNTHASE"/>
    <property type="match status" value="1"/>
</dbReference>
<reference evidence="4" key="1">
    <citation type="submission" date="2016-09" db="EMBL/GenBank/DDBJ databases">
        <authorList>
            <person name="Gulvik C.A."/>
        </authorList>
    </citation>
    <scope>NUCLEOTIDE SEQUENCE [LARGE SCALE GENOMIC DNA]</scope>
    <source>
        <strain evidence="4">LMG 26306</strain>
    </source>
</reference>
<organism evidence="3 4">
    <name type="scientific">Enterococcus quebecensis</name>
    <dbReference type="NCBI Taxonomy" id="903983"/>
    <lineage>
        <taxon>Bacteria</taxon>
        <taxon>Bacillati</taxon>
        <taxon>Bacillota</taxon>
        <taxon>Bacilli</taxon>
        <taxon>Lactobacillales</taxon>
        <taxon>Enterococcaceae</taxon>
        <taxon>Enterococcus</taxon>
    </lineage>
</organism>
<gene>
    <name evidence="3" type="ORF">BCR23_05530</name>
</gene>
<dbReference type="Proteomes" id="UP000094764">
    <property type="component" value="Unassembled WGS sequence"/>
</dbReference>
<evidence type="ECO:0000259" key="2">
    <source>
        <dbReference type="PROSITE" id="PS50943"/>
    </source>
</evidence>
<accession>A0A1E5GVN2</accession>
<dbReference type="InterPro" id="IPR001387">
    <property type="entry name" value="Cro/C1-type_HTH"/>
</dbReference>
<protein>
    <recommendedName>
        <fullName evidence="2">HTH cro/C1-type domain-containing protein</fullName>
    </recommendedName>
</protein>
<sequence length="264" mass="31717">MTIGENIRYWRKKRRLTQKQLCNLICSQSQLSKIERDCEKPSIDIISDIAKKLNISILNLVQNNDSFLKSFSNKKKEILLSLLQNNKKEYHHLLQWFLRFSYNREVEEAYLILYGYIQITEEKPFSMKDIENIQLQIRDNHFESSEISKIFVLVFKLYYSKQRNYLNLEQELEKIKRLLLYQNNYDDLFIFLLIHLILKTFDESVYSINLLNQLLIHTLLCNEIDFDSLVILLNFVIIVTKEKHPKSSQHYKKILVLLIKLYAD</sequence>
<dbReference type="GO" id="GO:0003700">
    <property type="term" value="F:DNA-binding transcription factor activity"/>
    <property type="evidence" value="ECO:0007669"/>
    <property type="project" value="TreeGrafter"/>
</dbReference>
<dbReference type="Gene3D" id="1.25.40.10">
    <property type="entry name" value="Tetratricopeptide repeat domain"/>
    <property type="match status" value="1"/>
</dbReference>
<dbReference type="InterPro" id="IPR011990">
    <property type="entry name" value="TPR-like_helical_dom_sf"/>
</dbReference>
<dbReference type="GO" id="GO:0005829">
    <property type="term" value="C:cytosol"/>
    <property type="evidence" value="ECO:0007669"/>
    <property type="project" value="TreeGrafter"/>
</dbReference>
<dbReference type="PANTHER" id="PTHR46797">
    <property type="entry name" value="HTH-TYPE TRANSCRIPTIONAL REGULATOR"/>
    <property type="match status" value="1"/>
</dbReference>
<feature type="domain" description="HTH cro/C1-type" evidence="2">
    <location>
        <begin position="7"/>
        <end position="60"/>
    </location>
</feature>
<dbReference type="PROSITE" id="PS50943">
    <property type="entry name" value="HTH_CROC1"/>
    <property type="match status" value="1"/>
</dbReference>
<proteinExistence type="predicted"/>
<dbReference type="InterPro" id="IPR010982">
    <property type="entry name" value="Lambda_DNA-bd_dom_sf"/>
</dbReference>
<dbReference type="RefSeq" id="WP_069634804.1">
    <property type="nucleotide sequence ID" value="NZ_JXKZ01000015.1"/>
</dbReference>
<dbReference type="AlphaFoldDB" id="A0A1E5GVN2"/>
<keyword evidence="4" id="KW-1185">Reference proteome</keyword>
<dbReference type="InterPro" id="IPR050807">
    <property type="entry name" value="TransReg_Diox_bact_type"/>
</dbReference>
<evidence type="ECO:0000313" key="4">
    <source>
        <dbReference type="Proteomes" id="UP000094764"/>
    </source>
</evidence>
<keyword evidence="1" id="KW-0238">DNA-binding</keyword>
<comment type="caution">
    <text evidence="3">The sequence shown here is derived from an EMBL/GenBank/DDBJ whole genome shotgun (WGS) entry which is preliminary data.</text>
</comment>
<evidence type="ECO:0000256" key="1">
    <source>
        <dbReference type="ARBA" id="ARBA00023125"/>
    </source>
</evidence>
<dbReference type="EMBL" id="MIKB01000013">
    <property type="protein sequence ID" value="OEG16350.1"/>
    <property type="molecule type" value="Genomic_DNA"/>
</dbReference>
<name>A0A1E5GVN2_9ENTE</name>
<dbReference type="GO" id="GO:0003677">
    <property type="term" value="F:DNA binding"/>
    <property type="evidence" value="ECO:0007669"/>
    <property type="project" value="UniProtKB-KW"/>
</dbReference>
<dbReference type="STRING" id="903983.BCR23_05530"/>
<dbReference type="CDD" id="cd00093">
    <property type="entry name" value="HTH_XRE"/>
    <property type="match status" value="1"/>
</dbReference>